<feature type="domain" description="Glycosyl transferase family 1" evidence="1">
    <location>
        <begin position="247"/>
        <end position="338"/>
    </location>
</feature>
<sequence>MRVSAPGLHVLMTADAVGGVWTYALDLTEGLAADGVGVTLAVLGPAPSDAQKAQAEAAGCRLRVTGLPLDWTAPSPEALRLAGQALDGIARETKADLVHLHSPAFAGAIDGPVVAVCHSCVATWWASVESGPLPADLVWRADLVADSCRQADALIAPSHAFAAATARAYGLTRAPEVVHNGRRPAGAAPFDREPAPFALTAGRLWDRAKNAAALDAAAALARLPIRAAGPTEGPNGDRVALPHLDRLGTLDAAALAAQFARRPIFVSTARYEPFGLAVLEAAQAGCALVLSDIPTFRELWDGAAAFVDPDDSESLARTLDTLAADRPRRAALGAAARLRAGRYGVAAMVAGTRRVFDAVLEGRRRIPARKGAAA</sequence>
<dbReference type="InterPro" id="IPR028098">
    <property type="entry name" value="Glyco_trans_4-like_N"/>
</dbReference>
<dbReference type="EMBL" id="BPQG01000069">
    <property type="protein sequence ID" value="GJD46179.1"/>
    <property type="molecule type" value="Genomic_DNA"/>
</dbReference>
<gene>
    <name evidence="3" type="ORF">AFCDBAGC_4059</name>
</gene>
<evidence type="ECO:0008006" key="5">
    <source>
        <dbReference type="Google" id="ProtNLM"/>
    </source>
</evidence>
<dbReference type="InterPro" id="IPR001296">
    <property type="entry name" value="Glyco_trans_1"/>
</dbReference>
<dbReference type="CDD" id="cd03801">
    <property type="entry name" value="GT4_PimA-like"/>
    <property type="match status" value="1"/>
</dbReference>
<evidence type="ECO:0000313" key="4">
    <source>
        <dbReference type="Proteomes" id="UP001055117"/>
    </source>
</evidence>
<dbReference type="Gene3D" id="3.40.50.2000">
    <property type="entry name" value="Glycogen Phosphorylase B"/>
    <property type="match status" value="2"/>
</dbReference>
<dbReference type="Pfam" id="PF00534">
    <property type="entry name" value="Glycos_transf_1"/>
    <property type="match status" value="1"/>
</dbReference>
<dbReference type="SUPFAM" id="SSF53756">
    <property type="entry name" value="UDP-Glycosyltransferase/glycogen phosphorylase"/>
    <property type="match status" value="1"/>
</dbReference>
<dbReference type="RefSeq" id="WP_238272832.1">
    <property type="nucleotide sequence ID" value="NZ_BPQG01000069.1"/>
</dbReference>
<dbReference type="PANTHER" id="PTHR45947">
    <property type="entry name" value="SULFOQUINOVOSYL TRANSFERASE SQD2"/>
    <property type="match status" value="1"/>
</dbReference>
<comment type="caution">
    <text evidence="3">The sequence shown here is derived from an EMBL/GenBank/DDBJ whole genome shotgun (WGS) entry which is preliminary data.</text>
</comment>
<feature type="domain" description="Glycosyltransferase subfamily 4-like N-terminal" evidence="2">
    <location>
        <begin position="17"/>
        <end position="181"/>
    </location>
</feature>
<proteinExistence type="predicted"/>
<evidence type="ECO:0000259" key="1">
    <source>
        <dbReference type="Pfam" id="PF00534"/>
    </source>
</evidence>
<name>A0ABQ4QMA9_9HYPH</name>
<dbReference type="Pfam" id="PF13439">
    <property type="entry name" value="Glyco_transf_4"/>
    <property type="match status" value="1"/>
</dbReference>
<organism evidence="3 4">
    <name type="scientific">Methylobacterium cerastii</name>
    <dbReference type="NCBI Taxonomy" id="932741"/>
    <lineage>
        <taxon>Bacteria</taxon>
        <taxon>Pseudomonadati</taxon>
        <taxon>Pseudomonadota</taxon>
        <taxon>Alphaproteobacteria</taxon>
        <taxon>Hyphomicrobiales</taxon>
        <taxon>Methylobacteriaceae</taxon>
        <taxon>Methylobacterium</taxon>
    </lineage>
</organism>
<dbReference type="InterPro" id="IPR050194">
    <property type="entry name" value="Glycosyltransferase_grp1"/>
</dbReference>
<accession>A0ABQ4QMA9</accession>
<evidence type="ECO:0000259" key="2">
    <source>
        <dbReference type="Pfam" id="PF13439"/>
    </source>
</evidence>
<evidence type="ECO:0000313" key="3">
    <source>
        <dbReference type="EMBL" id="GJD46179.1"/>
    </source>
</evidence>
<dbReference type="PANTHER" id="PTHR45947:SF3">
    <property type="entry name" value="SULFOQUINOVOSYL TRANSFERASE SQD2"/>
    <property type="match status" value="1"/>
</dbReference>
<protein>
    <recommendedName>
        <fullName evidence="5">Glycosyl transferase family 1</fullName>
    </recommendedName>
</protein>
<reference evidence="3 4" key="1">
    <citation type="journal article" date="2021" name="Front. Microbiol.">
        <title>Comprehensive Comparative Genomics and Phenotyping of Methylobacterium Species.</title>
        <authorList>
            <person name="Alessa O."/>
            <person name="Ogura Y."/>
            <person name="Fujitani Y."/>
            <person name="Takami H."/>
            <person name="Hayashi T."/>
            <person name="Sahin N."/>
            <person name="Tani A."/>
        </authorList>
    </citation>
    <scope>NUCLEOTIDE SEQUENCE [LARGE SCALE GENOMIC DNA]</scope>
    <source>
        <strain evidence="3 4">DSM 23679</strain>
    </source>
</reference>
<dbReference type="Proteomes" id="UP001055117">
    <property type="component" value="Unassembled WGS sequence"/>
</dbReference>
<keyword evidence="4" id="KW-1185">Reference proteome</keyword>